<proteinExistence type="predicted"/>
<evidence type="ECO:0000313" key="4">
    <source>
        <dbReference type="Proteomes" id="UP001500067"/>
    </source>
</evidence>
<evidence type="ECO:0000313" key="3">
    <source>
        <dbReference type="EMBL" id="GAA4463057.1"/>
    </source>
</evidence>
<comment type="caution">
    <text evidence="3">The sequence shown here is derived from an EMBL/GenBank/DDBJ whole genome shotgun (WGS) entry which is preliminary data.</text>
</comment>
<dbReference type="RefSeq" id="WP_345079681.1">
    <property type="nucleotide sequence ID" value="NZ_BAABFA010000008.1"/>
</dbReference>
<protein>
    <recommendedName>
        <fullName evidence="5">AlgX/AlgJ SGNH hydrolase-like domain-containing protein</fullName>
    </recommendedName>
</protein>
<organism evidence="3 4">
    <name type="scientific">Nemorincola caseinilytica</name>
    <dbReference type="NCBI Taxonomy" id="2054315"/>
    <lineage>
        <taxon>Bacteria</taxon>
        <taxon>Pseudomonadati</taxon>
        <taxon>Bacteroidota</taxon>
        <taxon>Chitinophagia</taxon>
        <taxon>Chitinophagales</taxon>
        <taxon>Chitinophagaceae</taxon>
        <taxon>Nemorincola</taxon>
    </lineage>
</organism>
<dbReference type="EMBL" id="BAABFA010000008">
    <property type="protein sequence ID" value="GAA4463057.1"/>
    <property type="molecule type" value="Genomic_DNA"/>
</dbReference>
<evidence type="ECO:0008006" key="5">
    <source>
        <dbReference type="Google" id="ProtNLM"/>
    </source>
</evidence>
<reference evidence="4" key="1">
    <citation type="journal article" date="2019" name="Int. J. Syst. Evol. Microbiol.">
        <title>The Global Catalogue of Microorganisms (GCM) 10K type strain sequencing project: providing services to taxonomists for standard genome sequencing and annotation.</title>
        <authorList>
            <consortium name="The Broad Institute Genomics Platform"/>
            <consortium name="The Broad Institute Genome Sequencing Center for Infectious Disease"/>
            <person name="Wu L."/>
            <person name="Ma J."/>
        </authorList>
    </citation>
    <scope>NUCLEOTIDE SEQUENCE [LARGE SCALE GENOMIC DNA]</scope>
    <source>
        <strain evidence="4">JCM 32105</strain>
    </source>
</reference>
<name>A0ABP8NB96_9BACT</name>
<keyword evidence="4" id="KW-1185">Reference proteome</keyword>
<dbReference type="SUPFAM" id="SSF52266">
    <property type="entry name" value="SGNH hydrolase"/>
    <property type="match status" value="2"/>
</dbReference>
<accession>A0ABP8NB96</accession>
<evidence type="ECO:0000256" key="1">
    <source>
        <dbReference type="SAM" id="Coils"/>
    </source>
</evidence>
<feature type="coiled-coil region" evidence="1">
    <location>
        <begin position="25"/>
        <end position="62"/>
    </location>
</feature>
<gene>
    <name evidence="3" type="ORF">GCM10023093_10690</name>
</gene>
<sequence>MKKHIVVSMALAMLVNTGCGDKKAEEAAQAQQAQTSKEVNEIEQRNKKVEQLNEEYREMPDEKLFENNGQNGPVYTELKKRYSEQLATLKQKVEGTGAKFVVVLITPEVGKGMTDFTRYGHPHIKATCAELGIEYYDLGPAIASQDAHVITQVPKDGHWSKKGAIFLADQLDPILKKHAGHKSTTTYKDTERPETFGDLAPNSDEVLDGGKDLPYRLIGNAQGLRMDHNVKFPKAKQHILFMGGSQIYSPFLDNEFIATSILQQRHPDMEVMNAAMWAGCTDDFLSLWDEKAKYSEPDVVIVQTNGTDIPDLFFSNRNHLARSKKPYYPSEVEEKYFRERYRK</sequence>
<feature type="region of interest" description="Disordered" evidence="2">
    <location>
        <begin position="181"/>
        <end position="203"/>
    </location>
</feature>
<keyword evidence="1" id="KW-0175">Coiled coil</keyword>
<evidence type="ECO:0000256" key="2">
    <source>
        <dbReference type="SAM" id="MobiDB-lite"/>
    </source>
</evidence>
<dbReference type="Proteomes" id="UP001500067">
    <property type="component" value="Unassembled WGS sequence"/>
</dbReference>